<organism evidence="1">
    <name type="scientific">Anguilla anguilla</name>
    <name type="common">European freshwater eel</name>
    <name type="synonym">Muraena anguilla</name>
    <dbReference type="NCBI Taxonomy" id="7936"/>
    <lineage>
        <taxon>Eukaryota</taxon>
        <taxon>Metazoa</taxon>
        <taxon>Chordata</taxon>
        <taxon>Craniata</taxon>
        <taxon>Vertebrata</taxon>
        <taxon>Euteleostomi</taxon>
        <taxon>Actinopterygii</taxon>
        <taxon>Neopterygii</taxon>
        <taxon>Teleostei</taxon>
        <taxon>Anguilliformes</taxon>
        <taxon>Anguillidae</taxon>
        <taxon>Anguilla</taxon>
    </lineage>
</organism>
<name>A0A0E9XI63_ANGAN</name>
<dbReference type="EMBL" id="GBXM01006238">
    <property type="protein sequence ID" value="JAI02340.1"/>
    <property type="molecule type" value="Transcribed_RNA"/>
</dbReference>
<reference evidence="1" key="2">
    <citation type="journal article" date="2015" name="Fish Shellfish Immunol.">
        <title>Early steps in the European eel (Anguilla anguilla)-Vibrio vulnificus interaction in the gills: Role of the RtxA13 toxin.</title>
        <authorList>
            <person name="Callol A."/>
            <person name="Pajuelo D."/>
            <person name="Ebbesson L."/>
            <person name="Teles M."/>
            <person name="MacKenzie S."/>
            <person name="Amaro C."/>
        </authorList>
    </citation>
    <scope>NUCLEOTIDE SEQUENCE</scope>
</reference>
<sequence>MSIALVDNDLKVIICAVRFLTRLDKSYLKNCTTGQISCLVLGQSKNGTEPEMKPTIGCIFV</sequence>
<proteinExistence type="predicted"/>
<evidence type="ECO:0000313" key="1">
    <source>
        <dbReference type="EMBL" id="JAI02340.1"/>
    </source>
</evidence>
<reference evidence="1" key="1">
    <citation type="submission" date="2014-11" db="EMBL/GenBank/DDBJ databases">
        <authorList>
            <person name="Amaro Gonzalez C."/>
        </authorList>
    </citation>
    <scope>NUCLEOTIDE SEQUENCE</scope>
</reference>
<dbReference type="AlphaFoldDB" id="A0A0E9XI63"/>
<accession>A0A0E9XI63</accession>
<protein>
    <submittedName>
        <fullName evidence="1">Uncharacterized protein</fullName>
    </submittedName>
</protein>